<dbReference type="EnsemblMetazoa" id="PPA17139.1">
    <property type="protein sequence ID" value="PPA17139.1"/>
    <property type="gene ID" value="WBGene00106693"/>
</dbReference>
<dbReference type="GO" id="GO:0006465">
    <property type="term" value="P:signal peptide processing"/>
    <property type="evidence" value="ECO:0000318"/>
    <property type="project" value="GO_Central"/>
</dbReference>
<comment type="function">
    <text evidence="4">Catalytic component of the signal peptidase complex (SPC) which catalyzes the cleavage of N-terminal signal sequences from nascent proteins as they are translocated into the lumen of the endoplasmic reticulum. Specifically cleaves N-terminal signal peptides that contain a hydrophobic alpha-helix (h-region) shorter than 18-20 amino acids.</text>
</comment>
<reference evidence="5" key="2">
    <citation type="submission" date="2022-06" db="UniProtKB">
        <authorList>
            <consortium name="EnsemblMetazoa"/>
        </authorList>
    </citation>
    <scope>IDENTIFICATION</scope>
    <source>
        <strain evidence="5">PS312</strain>
    </source>
</reference>
<evidence type="ECO:0000256" key="2">
    <source>
        <dbReference type="ARBA" id="ARBA00019685"/>
    </source>
</evidence>
<name>A0A2A6CC27_PRIPA</name>
<dbReference type="PANTHER" id="PTHR10806">
    <property type="entry name" value="SIGNAL PEPTIDASE COMPLEX CATALYTIC SUBUNIT SEC11"/>
    <property type="match status" value="1"/>
</dbReference>
<accession>A0A2A6CC27</accession>
<sequence length="113" mass="13078">MQCNADFALGDILILTNDDDEPVRVGDITVFRIEGREIPIVHRIIKIYENYANNTKVLTKGDNNQGYGPATQVRWLQENRHHFAPTQTGVNRQMRFPVNASNYHIPPKRMRMD</sequence>
<reference evidence="6" key="1">
    <citation type="journal article" date="2008" name="Nat. Genet.">
        <title>The Pristionchus pacificus genome provides a unique perspective on nematode lifestyle and parasitism.</title>
        <authorList>
            <person name="Dieterich C."/>
            <person name="Clifton S.W."/>
            <person name="Schuster L.N."/>
            <person name="Chinwalla A."/>
            <person name="Delehaunty K."/>
            <person name="Dinkelacker I."/>
            <person name="Fulton L."/>
            <person name="Fulton R."/>
            <person name="Godfrey J."/>
            <person name="Minx P."/>
            <person name="Mitreva M."/>
            <person name="Roeseler W."/>
            <person name="Tian H."/>
            <person name="Witte H."/>
            <person name="Yang S.P."/>
            <person name="Wilson R.K."/>
            <person name="Sommer R.J."/>
        </authorList>
    </citation>
    <scope>NUCLEOTIDE SEQUENCE [LARGE SCALE GENOMIC DNA]</scope>
    <source>
        <strain evidence="6">PS312</strain>
    </source>
</reference>
<dbReference type="PANTHER" id="PTHR10806:SF6">
    <property type="entry name" value="SIGNAL PEPTIDASE COMPLEX CATALYTIC SUBUNIT SEC11"/>
    <property type="match status" value="1"/>
</dbReference>
<evidence type="ECO:0000256" key="4">
    <source>
        <dbReference type="ARBA" id="ARBA00045533"/>
    </source>
</evidence>
<proteinExistence type="predicted"/>
<dbReference type="GO" id="GO:0005787">
    <property type="term" value="C:signal peptidase complex"/>
    <property type="evidence" value="ECO:0000318"/>
    <property type="project" value="GO_Central"/>
</dbReference>
<dbReference type="CDD" id="cd06462">
    <property type="entry name" value="Peptidase_S24_S26"/>
    <property type="match status" value="1"/>
</dbReference>
<organism evidence="5 6">
    <name type="scientific">Pristionchus pacificus</name>
    <name type="common">Parasitic nematode worm</name>
    <dbReference type="NCBI Taxonomy" id="54126"/>
    <lineage>
        <taxon>Eukaryota</taxon>
        <taxon>Metazoa</taxon>
        <taxon>Ecdysozoa</taxon>
        <taxon>Nematoda</taxon>
        <taxon>Chromadorea</taxon>
        <taxon>Rhabditida</taxon>
        <taxon>Rhabditina</taxon>
        <taxon>Diplogasteromorpha</taxon>
        <taxon>Diplogasteroidea</taxon>
        <taxon>Neodiplogasteridae</taxon>
        <taxon>Pristionchus</taxon>
    </lineage>
</organism>
<gene>
    <name evidence="5" type="primary">WBGene00106693</name>
</gene>
<dbReference type="GO" id="GO:0008233">
    <property type="term" value="F:peptidase activity"/>
    <property type="evidence" value="ECO:0000318"/>
    <property type="project" value="GO_Central"/>
</dbReference>
<dbReference type="Proteomes" id="UP000005239">
    <property type="component" value="Unassembled WGS sequence"/>
</dbReference>
<protein>
    <recommendedName>
        <fullName evidence="2">Signal peptidase complex catalytic subunit SEC11</fullName>
    </recommendedName>
    <alternativeName>
        <fullName evidence="3">Signal peptidase complex catalytic subunit sec11</fullName>
    </alternativeName>
</protein>
<evidence type="ECO:0000313" key="6">
    <source>
        <dbReference type="Proteomes" id="UP000005239"/>
    </source>
</evidence>
<dbReference type="Gene3D" id="2.60.40.10">
    <property type="entry name" value="Immunoglobulins"/>
    <property type="match status" value="1"/>
</dbReference>
<dbReference type="AlphaFoldDB" id="A0A2A6CC27"/>
<evidence type="ECO:0000256" key="3">
    <source>
        <dbReference type="ARBA" id="ARBA00021755"/>
    </source>
</evidence>
<evidence type="ECO:0000313" key="5">
    <source>
        <dbReference type="EnsemblMetazoa" id="PPA17139.1"/>
    </source>
</evidence>
<keyword evidence="6" id="KW-1185">Reference proteome</keyword>
<dbReference type="OrthoDB" id="10257561at2759"/>
<evidence type="ECO:0000256" key="1">
    <source>
        <dbReference type="ARBA" id="ARBA00004648"/>
    </source>
</evidence>
<dbReference type="InterPro" id="IPR001733">
    <property type="entry name" value="Peptidase_S26B"/>
</dbReference>
<accession>A0A8R1UCK1</accession>
<dbReference type="InterPro" id="IPR013783">
    <property type="entry name" value="Ig-like_fold"/>
</dbReference>
<comment type="subcellular location">
    <subcellularLocation>
        <location evidence="1">Endoplasmic reticulum membrane</location>
        <topology evidence="1">Single-pass type II membrane protein</topology>
    </subcellularLocation>
</comment>